<dbReference type="PROSITE" id="PS50012">
    <property type="entry name" value="RCC1_3"/>
    <property type="match status" value="1"/>
</dbReference>
<dbReference type="AlphaFoldDB" id="A0AAQ3RX12"/>
<gene>
    <name evidence="2" type="ORF">V8G54_015637</name>
    <name evidence="3" type="ORF">V8G54_015639</name>
</gene>
<dbReference type="Proteomes" id="UP001374535">
    <property type="component" value="Chromosome 5"/>
</dbReference>
<protein>
    <submittedName>
        <fullName evidence="3">Uncharacterized protein</fullName>
    </submittedName>
</protein>
<reference evidence="3" key="2">
    <citation type="submission" date="2024-01" db="EMBL/GenBank/DDBJ databases">
        <authorList>
            <person name="Junaid A."/>
            <person name="Bhatia S."/>
        </authorList>
    </citation>
    <scope>NUCLEOTIDE SEQUENCE</scope>
    <source>
        <strain evidence="3">Urdbean</strain>
        <tissue evidence="3">Leaf</tissue>
    </source>
</reference>
<organism evidence="3 4">
    <name type="scientific">Vigna mungo</name>
    <name type="common">Black gram</name>
    <name type="synonym">Phaseolus mungo</name>
    <dbReference type="NCBI Taxonomy" id="3915"/>
    <lineage>
        <taxon>Eukaryota</taxon>
        <taxon>Viridiplantae</taxon>
        <taxon>Streptophyta</taxon>
        <taxon>Embryophyta</taxon>
        <taxon>Tracheophyta</taxon>
        <taxon>Spermatophyta</taxon>
        <taxon>Magnoliopsida</taxon>
        <taxon>eudicotyledons</taxon>
        <taxon>Gunneridae</taxon>
        <taxon>Pentapetalae</taxon>
        <taxon>rosids</taxon>
        <taxon>fabids</taxon>
        <taxon>Fabales</taxon>
        <taxon>Fabaceae</taxon>
        <taxon>Papilionoideae</taxon>
        <taxon>50 kb inversion clade</taxon>
        <taxon>NPAAA clade</taxon>
        <taxon>indigoferoid/millettioid clade</taxon>
        <taxon>Phaseoleae</taxon>
        <taxon>Vigna</taxon>
    </lineage>
</organism>
<dbReference type="EMBL" id="CP144696">
    <property type="protein sequence ID" value="WVZ11107.1"/>
    <property type="molecule type" value="Genomic_DNA"/>
</dbReference>
<name>A0AAQ3RX12_VIGMU</name>
<evidence type="ECO:0000313" key="4">
    <source>
        <dbReference type="Proteomes" id="UP001374535"/>
    </source>
</evidence>
<reference evidence="3 4" key="1">
    <citation type="journal article" date="2023" name="Life. Sci Alliance">
        <title>Evolutionary insights into 3D genome organization and epigenetic landscape of Vigna mungo.</title>
        <authorList>
            <person name="Junaid A."/>
            <person name="Singh B."/>
            <person name="Bhatia S."/>
        </authorList>
    </citation>
    <scope>NUCLEOTIDE SEQUENCE [LARGE SCALE GENOMIC DNA]</scope>
    <source>
        <strain evidence="3">Urdbean</strain>
    </source>
</reference>
<feature type="repeat" description="RCC1" evidence="1">
    <location>
        <begin position="37"/>
        <end position="81"/>
    </location>
</feature>
<dbReference type="Gene3D" id="2.130.10.30">
    <property type="entry name" value="Regulator of chromosome condensation 1/beta-lactamase-inhibitor protein II"/>
    <property type="match status" value="1"/>
</dbReference>
<keyword evidence="4" id="KW-1185">Reference proteome</keyword>
<evidence type="ECO:0000313" key="2">
    <source>
        <dbReference type="EMBL" id="WVZ11107.1"/>
    </source>
</evidence>
<dbReference type="SUPFAM" id="SSF50985">
    <property type="entry name" value="RCC1/BLIP-II"/>
    <property type="match status" value="1"/>
</dbReference>
<evidence type="ECO:0000313" key="3">
    <source>
        <dbReference type="EMBL" id="WVZ11109.1"/>
    </source>
</evidence>
<evidence type="ECO:0000256" key="1">
    <source>
        <dbReference type="PROSITE-ProRule" id="PRU00235"/>
    </source>
</evidence>
<proteinExistence type="predicted"/>
<accession>A0AAQ3RX12</accession>
<dbReference type="InterPro" id="IPR009091">
    <property type="entry name" value="RCC1/BLIP-II"/>
</dbReference>
<dbReference type="Pfam" id="PF00415">
    <property type="entry name" value="RCC1"/>
    <property type="match status" value="1"/>
</dbReference>
<dbReference type="InterPro" id="IPR000408">
    <property type="entry name" value="Reg_chr_condens"/>
</dbReference>
<sequence length="109" mass="12165">MALSSMDNSDIVKTVERHKAVMEESEKKEKKEEKGEQVVWSWGAGTEGQLGTKIVKDELFPQLLHQPSLSSISSLACGSAHLGRFWLMGTFILGEEASRAWKMLTFLIP</sequence>
<dbReference type="EMBL" id="CP144696">
    <property type="protein sequence ID" value="WVZ11109.1"/>
    <property type="molecule type" value="Genomic_DNA"/>
</dbReference>